<dbReference type="Proteomes" id="UP001620409">
    <property type="component" value="Unassembled WGS sequence"/>
</dbReference>
<dbReference type="PROSITE" id="PS51257">
    <property type="entry name" value="PROKAR_LIPOPROTEIN"/>
    <property type="match status" value="1"/>
</dbReference>
<evidence type="ECO:0000256" key="1">
    <source>
        <dbReference type="SAM" id="MobiDB-lite"/>
    </source>
</evidence>
<name>A0ABW8IQJ2_9GAMM</name>
<reference evidence="3 4" key="1">
    <citation type="submission" date="2020-10" db="EMBL/GenBank/DDBJ databases">
        <title>Phylogeny of dyella-like bacteria.</title>
        <authorList>
            <person name="Fu J."/>
        </authorList>
    </citation>
    <scope>NUCLEOTIDE SEQUENCE [LARGE SCALE GENOMIC DNA]</scope>
    <source>
        <strain evidence="3 4">DHG40</strain>
    </source>
</reference>
<dbReference type="EMBL" id="JADIKI010000023">
    <property type="protein sequence ID" value="MFK2856979.1"/>
    <property type="molecule type" value="Genomic_DNA"/>
</dbReference>
<protein>
    <submittedName>
        <fullName evidence="3">Uncharacterized protein</fullName>
    </submittedName>
</protein>
<organism evidence="3 4">
    <name type="scientific">Dyella humi</name>
    <dbReference type="NCBI Taxonomy" id="1770547"/>
    <lineage>
        <taxon>Bacteria</taxon>
        <taxon>Pseudomonadati</taxon>
        <taxon>Pseudomonadota</taxon>
        <taxon>Gammaproteobacteria</taxon>
        <taxon>Lysobacterales</taxon>
        <taxon>Rhodanobacteraceae</taxon>
        <taxon>Dyella</taxon>
    </lineage>
</organism>
<feature type="compositionally biased region" description="Low complexity" evidence="1">
    <location>
        <begin position="166"/>
        <end position="180"/>
    </location>
</feature>
<evidence type="ECO:0000256" key="2">
    <source>
        <dbReference type="SAM" id="SignalP"/>
    </source>
</evidence>
<evidence type="ECO:0000313" key="3">
    <source>
        <dbReference type="EMBL" id="MFK2856979.1"/>
    </source>
</evidence>
<gene>
    <name evidence="3" type="ORF">ISP18_20395</name>
</gene>
<feature type="compositionally biased region" description="Low complexity" evidence="1">
    <location>
        <begin position="189"/>
        <end position="235"/>
    </location>
</feature>
<sequence length="325" mass="32849">MDKRSLLFSVLALAIACHCGTTLAAEAGDHRVATGIHEVADQELAGMRGRYIVGDNTVLWFGVEMISTWQTSNGQTLQSALTLGLNFSKNPNQPQVTFVPTVTITTLSNALPTATLPSSVNRSVQSGGLANVGGLTQSVQIAGDGNAASNVTSLSIQNNGKVPGQSSTSSNTPASTPSQPDALSGDANSTASTASIATNGPTVNTRSSTTTATATPTTANTTTPTVATTTGTGTPDGRVASAGNASASATYSGNSAQVNLSVSGQGSVSQWIRPGSIGQTIALTADNQAVTNQMIVSMVTQSINATTSQLAHGLAQSLNMNRSNH</sequence>
<keyword evidence="4" id="KW-1185">Reference proteome</keyword>
<keyword evidence="2" id="KW-0732">Signal</keyword>
<feature type="region of interest" description="Disordered" evidence="1">
    <location>
        <begin position="156"/>
        <end position="244"/>
    </location>
</feature>
<accession>A0ABW8IQJ2</accession>
<comment type="caution">
    <text evidence="3">The sequence shown here is derived from an EMBL/GenBank/DDBJ whole genome shotgun (WGS) entry which is preliminary data.</text>
</comment>
<feature type="signal peptide" evidence="2">
    <location>
        <begin position="1"/>
        <end position="24"/>
    </location>
</feature>
<evidence type="ECO:0000313" key="4">
    <source>
        <dbReference type="Proteomes" id="UP001620409"/>
    </source>
</evidence>
<feature type="chain" id="PRO_5045301934" evidence="2">
    <location>
        <begin position="25"/>
        <end position="325"/>
    </location>
</feature>
<dbReference type="RefSeq" id="WP_380011899.1">
    <property type="nucleotide sequence ID" value="NZ_JADIKI010000023.1"/>
</dbReference>
<proteinExistence type="predicted"/>